<organism evidence="1 2">
    <name type="scientific">Methylobacterium indicum</name>
    <dbReference type="NCBI Taxonomy" id="1775910"/>
    <lineage>
        <taxon>Bacteria</taxon>
        <taxon>Pseudomonadati</taxon>
        <taxon>Pseudomonadota</taxon>
        <taxon>Alphaproteobacteria</taxon>
        <taxon>Hyphomicrobiales</taxon>
        <taxon>Methylobacteriaceae</taxon>
        <taxon>Methylobacterium</taxon>
    </lineage>
</organism>
<accession>A0A8H8WP52</accession>
<evidence type="ECO:0000313" key="1">
    <source>
        <dbReference type="EMBL" id="BCM81760.1"/>
    </source>
</evidence>
<protein>
    <submittedName>
        <fullName evidence="1">Uncharacterized protein</fullName>
    </submittedName>
</protein>
<sequence>MISMEKIRNIVMISAFLLAGEIVASMLGLAVRPASAQSSAERETCAESVGIQTRHNGRNSWIKRRVSSKTYNAFLRCTDDIAMKRADVKPNRR</sequence>
<evidence type="ECO:0000313" key="2">
    <source>
        <dbReference type="Proteomes" id="UP000663508"/>
    </source>
</evidence>
<dbReference type="AlphaFoldDB" id="A0A8H8WP52"/>
<name>A0A8H8WP52_9HYPH</name>
<proteinExistence type="predicted"/>
<dbReference type="KEGG" id="mind:mvi_02210"/>
<reference evidence="1" key="1">
    <citation type="submission" date="2020-11" db="EMBL/GenBank/DDBJ databases">
        <title>Complete genome sequence of a novel pathogenic Methylobacterium strain isolated from rice in Vietnam.</title>
        <authorList>
            <person name="Lai K."/>
            <person name="Okazaki S."/>
            <person name="Higashi K."/>
            <person name="Mori H."/>
            <person name="Toyoda A."/>
            <person name="Kurokawa K."/>
        </authorList>
    </citation>
    <scope>NUCLEOTIDE SEQUENCE</scope>
    <source>
        <strain evidence="1">VL1</strain>
    </source>
</reference>
<dbReference type="Proteomes" id="UP000663508">
    <property type="component" value="Chromosome"/>
</dbReference>
<gene>
    <name evidence="1" type="ORF">mvi_02210</name>
</gene>
<dbReference type="EMBL" id="AP024145">
    <property type="protein sequence ID" value="BCM81760.1"/>
    <property type="molecule type" value="Genomic_DNA"/>
</dbReference>